<dbReference type="Pfam" id="PF09832">
    <property type="entry name" value="DUF2059"/>
    <property type="match status" value="1"/>
</dbReference>
<feature type="chain" id="PRO_5045882758" evidence="1">
    <location>
        <begin position="27"/>
        <end position="171"/>
    </location>
</feature>
<dbReference type="RefSeq" id="WP_280598908.1">
    <property type="nucleotide sequence ID" value="NZ_JARXRN010000006.1"/>
</dbReference>
<proteinExistence type="predicted"/>
<feature type="signal peptide" evidence="1">
    <location>
        <begin position="1"/>
        <end position="26"/>
    </location>
</feature>
<comment type="caution">
    <text evidence="3">The sequence shown here is derived from an EMBL/GenBank/DDBJ whole genome shotgun (WGS) entry which is preliminary data.</text>
</comment>
<organism evidence="3 4">
    <name type="scientific">Luteimonas rhizosphaericola</name>
    <dbReference type="NCBI Taxonomy" id="3042024"/>
    <lineage>
        <taxon>Bacteria</taxon>
        <taxon>Pseudomonadati</taxon>
        <taxon>Pseudomonadota</taxon>
        <taxon>Gammaproteobacteria</taxon>
        <taxon>Lysobacterales</taxon>
        <taxon>Lysobacteraceae</taxon>
        <taxon>Luteimonas</taxon>
    </lineage>
</organism>
<reference evidence="3 4" key="1">
    <citation type="submission" date="2023-04" db="EMBL/GenBank/DDBJ databases">
        <title>Luteimonas sp. M1R5S18.</title>
        <authorList>
            <person name="Sun J.-Q."/>
        </authorList>
    </citation>
    <scope>NUCLEOTIDE SEQUENCE [LARGE SCALE GENOMIC DNA]</scope>
    <source>
        <strain evidence="3 4">M1R5S18</strain>
    </source>
</reference>
<evidence type="ECO:0000259" key="2">
    <source>
        <dbReference type="Pfam" id="PF09832"/>
    </source>
</evidence>
<dbReference type="EMBL" id="JARXRN010000006">
    <property type="protein sequence ID" value="MDH5828993.1"/>
    <property type="molecule type" value="Genomic_DNA"/>
</dbReference>
<evidence type="ECO:0000313" key="3">
    <source>
        <dbReference type="EMBL" id="MDH5828993.1"/>
    </source>
</evidence>
<dbReference type="InterPro" id="IPR018637">
    <property type="entry name" value="DUF2059"/>
</dbReference>
<evidence type="ECO:0000313" key="4">
    <source>
        <dbReference type="Proteomes" id="UP001156831"/>
    </source>
</evidence>
<dbReference type="Proteomes" id="UP001156831">
    <property type="component" value="Unassembled WGS sequence"/>
</dbReference>
<sequence length="171" mass="18888">MSHRTLLLAVSMLLATCIGAPAPAAAAETPLDDARIDRLLDVTRARQMLEGMLPQVEASQRQMVAQLTAGQELDDAQRARMEAIVSRSSAAVRQALAWENLEPIYRDIYRRTFSAEDIDAIVAFYETPAGQRMIEKMPTLMQHTMEAMQGLVVPMLEQMQREISAEVSAGG</sequence>
<evidence type="ECO:0000256" key="1">
    <source>
        <dbReference type="SAM" id="SignalP"/>
    </source>
</evidence>
<accession>A0ABT6JE90</accession>
<feature type="domain" description="DUF2059" evidence="2">
    <location>
        <begin position="100"/>
        <end position="152"/>
    </location>
</feature>
<name>A0ABT6JE90_9GAMM</name>
<keyword evidence="4" id="KW-1185">Reference proteome</keyword>
<keyword evidence="1" id="KW-0732">Signal</keyword>
<protein>
    <submittedName>
        <fullName evidence="3">DUF2059 domain-containing protein</fullName>
    </submittedName>
</protein>
<gene>
    <name evidence="3" type="ORF">QFW80_00440</name>
</gene>